<dbReference type="AlphaFoldDB" id="A0AAD8SGR0"/>
<evidence type="ECO:0000256" key="1">
    <source>
        <dbReference type="SAM" id="MobiDB-lite"/>
    </source>
</evidence>
<accession>A0AAD8SGR0</accession>
<feature type="region of interest" description="Disordered" evidence="1">
    <location>
        <begin position="1"/>
        <end position="28"/>
    </location>
</feature>
<dbReference type="PANTHER" id="PTHR31050">
    <property type="entry name" value="OS08G0413200 PROTEIN"/>
    <property type="match status" value="1"/>
</dbReference>
<name>A0AAD8SGR0_LOLMU</name>
<evidence type="ECO:0000313" key="2">
    <source>
        <dbReference type="EMBL" id="KAK1650862.1"/>
    </source>
</evidence>
<protein>
    <submittedName>
        <fullName evidence="2">Uncharacterized protein</fullName>
    </submittedName>
</protein>
<dbReference type="InterPro" id="IPR010683">
    <property type="entry name" value="DUF1262"/>
</dbReference>
<reference evidence="2" key="1">
    <citation type="submission" date="2023-07" db="EMBL/GenBank/DDBJ databases">
        <title>A chromosome-level genome assembly of Lolium multiflorum.</title>
        <authorList>
            <person name="Chen Y."/>
            <person name="Copetti D."/>
            <person name="Kolliker R."/>
            <person name="Studer B."/>
        </authorList>
    </citation>
    <scope>NUCLEOTIDE SEQUENCE</scope>
    <source>
        <strain evidence="2">02402/16</strain>
        <tissue evidence="2">Leaf</tissue>
    </source>
</reference>
<dbReference type="EMBL" id="JAUUTY010000004">
    <property type="protein sequence ID" value="KAK1650862.1"/>
    <property type="molecule type" value="Genomic_DNA"/>
</dbReference>
<keyword evidence="3" id="KW-1185">Reference proteome</keyword>
<evidence type="ECO:0000313" key="3">
    <source>
        <dbReference type="Proteomes" id="UP001231189"/>
    </source>
</evidence>
<dbReference type="Pfam" id="PF06880">
    <property type="entry name" value="DUF1262"/>
    <property type="match status" value="1"/>
</dbReference>
<gene>
    <name evidence="2" type="ORF">QYE76_068667</name>
</gene>
<proteinExistence type="predicted"/>
<dbReference type="PANTHER" id="PTHR31050:SF3">
    <property type="entry name" value="OS08G0412800 PROTEIN"/>
    <property type="match status" value="1"/>
</dbReference>
<dbReference type="Proteomes" id="UP001231189">
    <property type="component" value="Unassembled WGS sequence"/>
</dbReference>
<comment type="caution">
    <text evidence="2">The sequence shown here is derived from an EMBL/GenBank/DDBJ whole genome shotgun (WGS) entry which is preliminary data.</text>
</comment>
<sequence length="192" mass="22257">MYSSKPLSLFKSHPETAARPPPEGRNSGYIIVKGDEDEDDDDETWCWGSCGGTRVRGLPFPEDCVLTLSYTERQGERRRTYTDSVVVVSVTDQPIASNRYYTVVATGKRKGLLRTCSREEDMTPCCFSRCIKDVKPRSFDPSDAYQQIKIVQRQRRQFTAWAVSTDGFPPYLYRQMYWRMQRLPLFGQYVYV</sequence>
<organism evidence="2 3">
    <name type="scientific">Lolium multiflorum</name>
    <name type="common">Italian ryegrass</name>
    <name type="synonym">Lolium perenne subsp. multiflorum</name>
    <dbReference type="NCBI Taxonomy" id="4521"/>
    <lineage>
        <taxon>Eukaryota</taxon>
        <taxon>Viridiplantae</taxon>
        <taxon>Streptophyta</taxon>
        <taxon>Embryophyta</taxon>
        <taxon>Tracheophyta</taxon>
        <taxon>Spermatophyta</taxon>
        <taxon>Magnoliopsida</taxon>
        <taxon>Liliopsida</taxon>
        <taxon>Poales</taxon>
        <taxon>Poaceae</taxon>
        <taxon>BOP clade</taxon>
        <taxon>Pooideae</taxon>
        <taxon>Poodae</taxon>
        <taxon>Poeae</taxon>
        <taxon>Poeae Chloroplast Group 2 (Poeae type)</taxon>
        <taxon>Loliodinae</taxon>
        <taxon>Loliinae</taxon>
        <taxon>Lolium</taxon>
    </lineage>
</organism>